<feature type="compositionally biased region" description="Basic and acidic residues" evidence="1">
    <location>
        <begin position="104"/>
        <end position="116"/>
    </location>
</feature>
<organism evidence="2 3">
    <name type="scientific">Daedalea quercina L-15889</name>
    <dbReference type="NCBI Taxonomy" id="1314783"/>
    <lineage>
        <taxon>Eukaryota</taxon>
        <taxon>Fungi</taxon>
        <taxon>Dikarya</taxon>
        <taxon>Basidiomycota</taxon>
        <taxon>Agaricomycotina</taxon>
        <taxon>Agaricomycetes</taxon>
        <taxon>Polyporales</taxon>
        <taxon>Fomitopsis</taxon>
    </lineage>
</organism>
<accession>A0A165PI89</accession>
<keyword evidence="3" id="KW-1185">Reference proteome</keyword>
<gene>
    <name evidence="2" type="ORF">DAEQUDRAFT_336330</name>
</gene>
<protein>
    <submittedName>
        <fullName evidence="2">Uncharacterized protein</fullName>
    </submittedName>
</protein>
<dbReference type="Proteomes" id="UP000076727">
    <property type="component" value="Unassembled WGS sequence"/>
</dbReference>
<proteinExistence type="predicted"/>
<evidence type="ECO:0000313" key="3">
    <source>
        <dbReference type="Proteomes" id="UP000076727"/>
    </source>
</evidence>
<dbReference type="AlphaFoldDB" id="A0A165PI89"/>
<evidence type="ECO:0000256" key="1">
    <source>
        <dbReference type="SAM" id="MobiDB-lite"/>
    </source>
</evidence>
<dbReference type="EMBL" id="KV429068">
    <property type="protein sequence ID" value="KZT68245.1"/>
    <property type="molecule type" value="Genomic_DNA"/>
</dbReference>
<sequence>MPRSRDRVTAGRCCPAAKMTARRQPSNLPANFPSLEKFHVRLFAGRFIGSMHFPKTPEEITLGPPRSLLRPARALGVILGVRPPGLRPCARTAPPHLAVPNERPTGRLRDAGDRPLRPPLPRAAPKLCGFCFDMHDRLEGFVVNRCATLASLVLDSCPMCTGDGFKNKIPQRRWSQVIARFEEALTALTRLRVMVKLLWGPDTEDLPRADMILTYETSTSGYGYNLGEPVDTTVEADDQRALAKLYATVDARRRSIEQPPLDRAHI</sequence>
<evidence type="ECO:0000313" key="2">
    <source>
        <dbReference type="EMBL" id="KZT68245.1"/>
    </source>
</evidence>
<name>A0A165PI89_9APHY</name>
<dbReference type="OrthoDB" id="2858653at2759"/>
<feature type="region of interest" description="Disordered" evidence="1">
    <location>
        <begin position="91"/>
        <end position="116"/>
    </location>
</feature>
<reference evidence="2 3" key="1">
    <citation type="journal article" date="2016" name="Mol. Biol. Evol.">
        <title>Comparative Genomics of Early-Diverging Mushroom-Forming Fungi Provides Insights into the Origins of Lignocellulose Decay Capabilities.</title>
        <authorList>
            <person name="Nagy L.G."/>
            <person name="Riley R."/>
            <person name="Tritt A."/>
            <person name="Adam C."/>
            <person name="Daum C."/>
            <person name="Floudas D."/>
            <person name="Sun H."/>
            <person name="Yadav J.S."/>
            <person name="Pangilinan J."/>
            <person name="Larsson K.H."/>
            <person name="Matsuura K."/>
            <person name="Barry K."/>
            <person name="Labutti K."/>
            <person name="Kuo R."/>
            <person name="Ohm R.A."/>
            <person name="Bhattacharya S.S."/>
            <person name="Shirouzu T."/>
            <person name="Yoshinaga Y."/>
            <person name="Martin F.M."/>
            <person name="Grigoriev I.V."/>
            <person name="Hibbett D.S."/>
        </authorList>
    </citation>
    <scope>NUCLEOTIDE SEQUENCE [LARGE SCALE GENOMIC DNA]</scope>
    <source>
        <strain evidence="2 3">L-15889</strain>
    </source>
</reference>